<protein>
    <submittedName>
        <fullName evidence="1">Membrane dipeptidase</fullName>
        <ecNumber evidence="1">3.4.13.19</ecNumber>
    </submittedName>
</protein>
<dbReference type="SUPFAM" id="SSF51556">
    <property type="entry name" value="Metallo-dependent hydrolases"/>
    <property type="match status" value="1"/>
</dbReference>
<accession>A0ABR6FKJ0</accession>
<gene>
    <name evidence="1" type="ORF">FHX59_002355</name>
</gene>
<evidence type="ECO:0000313" key="2">
    <source>
        <dbReference type="Proteomes" id="UP000533533"/>
    </source>
</evidence>
<name>A0ABR6FKJ0_9BURK</name>
<evidence type="ECO:0000313" key="1">
    <source>
        <dbReference type="EMBL" id="MBB2927934.1"/>
    </source>
</evidence>
<keyword evidence="2" id="KW-1185">Reference proteome</keyword>
<dbReference type="Pfam" id="PF01244">
    <property type="entry name" value="Peptidase_M19"/>
    <property type="match status" value="1"/>
</dbReference>
<dbReference type="PANTHER" id="PTHR10443">
    <property type="entry name" value="MICROSOMAL DIPEPTIDASE"/>
    <property type="match status" value="1"/>
</dbReference>
<dbReference type="Gene3D" id="3.20.20.140">
    <property type="entry name" value="Metal-dependent hydrolases"/>
    <property type="match status" value="1"/>
</dbReference>
<keyword evidence="1" id="KW-0645">Protease</keyword>
<dbReference type="InterPro" id="IPR032466">
    <property type="entry name" value="Metal_Hydrolase"/>
</dbReference>
<organism evidence="1 2">
    <name type="scientific">Paraburkholderia silvatlantica</name>
    <dbReference type="NCBI Taxonomy" id="321895"/>
    <lineage>
        <taxon>Bacteria</taxon>
        <taxon>Pseudomonadati</taxon>
        <taxon>Pseudomonadota</taxon>
        <taxon>Betaproteobacteria</taxon>
        <taxon>Burkholderiales</taxon>
        <taxon>Burkholderiaceae</taxon>
        <taxon>Paraburkholderia</taxon>
    </lineage>
</organism>
<reference evidence="1 2" key="1">
    <citation type="submission" date="2020-08" db="EMBL/GenBank/DDBJ databases">
        <title>Genomic Encyclopedia of Type Strains, Phase IV (KMG-V): Genome sequencing to study the core and pangenomes of soil and plant-associated prokaryotes.</title>
        <authorList>
            <person name="Whitman W."/>
        </authorList>
    </citation>
    <scope>NUCLEOTIDE SEQUENCE [LARGE SCALE GENOMIC DNA]</scope>
    <source>
        <strain evidence="1 2">SRMrh-85</strain>
    </source>
</reference>
<keyword evidence="1" id="KW-0378">Hydrolase</keyword>
<dbReference type="EC" id="3.4.13.19" evidence="1"/>
<dbReference type="InterPro" id="IPR008257">
    <property type="entry name" value="Pept_M19"/>
</dbReference>
<dbReference type="PROSITE" id="PS51365">
    <property type="entry name" value="RENAL_DIPEPTIDASE_2"/>
    <property type="match status" value="1"/>
</dbReference>
<sequence>MALAQERLCYLRSVINACQDWLVVASGQDAIETAHAARKMSVSFHFQTATPLSGSLNLVDAFLAAGIDRAILAYNEANPFPNGCHEVRNARLSALGRRLVERMDATGMRIDLRHCGTRTSLDVLDTALLRPPCSLIPTHAPCSITSAGF</sequence>
<proteinExistence type="predicted"/>
<dbReference type="Proteomes" id="UP000533533">
    <property type="component" value="Unassembled WGS sequence"/>
</dbReference>
<dbReference type="EMBL" id="JACHVZ010000006">
    <property type="protein sequence ID" value="MBB2927934.1"/>
    <property type="molecule type" value="Genomic_DNA"/>
</dbReference>
<dbReference type="PANTHER" id="PTHR10443:SF12">
    <property type="entry name" value="DIPEPTIDASE"/>
    <property type="match status" value="1"/>
</dbReference>
<comment type="caution">
    <text evidence="1">The sequence shown here is derived from an EMBL/GenBank/DDBJ whole genome shotgun (WGS) entry which is preliminary data.</text>
</comment>
<keyword evidence="1" id="KW-0224">Dipeptidase</keyword>
<dbReference type="GO" id="GO:0016805">
    <property type="term" value="F:dipeptidase activity"/>
    <property type="evidence" value="ECO:0007669"/>
    <property type="project" value="UniProtKB-KW"/>
</dbReference>